<evidence type="ECO:0000256" key="8">
    <source>
        <dbReference type="ARBA" id="ARBA00023018"/>
    </source>
</evidence>
<evidence type="ECO:0000256" key="14">
    <source>
        <dbReference type="SAM" id="Coils"/>
    </source>
</evidence>
<feature type="compositionally biased region" description="Low complexity" evidence="15">
    <location>
        <begin position="312"/>
        <end position="325"/>
    </location>
</feature>
<feature type="compositionally biased region" description="Polar residues" evidence="15">
    <location>
        <begin position="490"/>
        <end position="514"/>
    </location>
</feature>
<feature type="repeat" description="ANK" evidence="13">
    <location>
        <begin position="692"/>
        <end position="724"/>
    </location>
</feature>
<keyword evidence="13" id="KW-0040">ANK repeat</keyword>
<dbReference type="GO" id="GO:0005938">
    <property type="term" value="C:cell cortex"/>
    <property type="evidence" value="ECO:0007669"/>
    <property type="project" value="UniProtKB-SubCell"/>
</dbReference>
<comment type="subcellular location">
    <subcellularLocation>
        <location evidence="2">Cell projection</location>
        <location evidence="2">Dendritic spine</location>
    </subcellularLocation>
    <subcellularLocation>
        <location evidence="1">Cytoplasm</location>
        <location evidence="1">Cell cortex</location>
    </subcellularLocation>
</comment>
<keyword evidence="9 14" id="KW-0175">Coiled coil</keyword>
<dbReference type="Pfam" id="PF13637">
    <property type="entry name" value="Ank_4"/>
    <property type="match status" value="1"/>
</dbReference>
<dbReference type="InterPro" id="IPR036770">
    <property type="entry name" value="Ankyrin_rpt-contain_sf"/>
</dbReference>
<dbReference type="Pfam" id="PF07728">
    <property type="entry name" value="AAA_5"/>
    <property type="match status" value="1"/>
</dbReference>
<keyword evidence="5" id="KW-0963">Cytoplasm</keyword>
<feature type="compositionally biased region" description="Basic and acidic residues" evidence="15">
    <location>
        <begin position="383"/>
        <end position="397"/>
    </location>
</feature>
<dbReference type="OrthoDB" id="6021133at2759"/>
<dbReference type="EMBL" id="MRZV01000884">
    <property type="protein sequence ID" value="PIK43017.1"/>
    <property type="molecule type" value="Genomic_DNA"/>
</dbReference>
<gene>
    <name evidence="19" type="ORF">BSL78_20134</name>
</gene>
<dbReference type="PROSITE" id="PS50297">
    <property type="entry name" value="ANK_REP_REGION"/>
    <property type="match status" value="3"/>
</dbReference>
<evidence type="ECO:0000256" key="1">
    <source>
        <dbReference type="ARBA" id="ARBA00004544"/>
    </source>
</evidence>
<evidence type="ECO:0000256" key="4">
    <source>
        <dbReference type="ARBA" id="ARBA00022481"/>
    </source>
</evidence>
<evidence type="ECO:0000259" key="16">
    <source>
        <dbReference type="Pfam" id="PF07728"/>
    </source>
</evidence>
<evidence type="ECO:0000256" key="13">
    <source>
        <dbReference type="PROSITE-ProRule" id="PRU00023"/>
    </source>
</evidence>
<dbReference type="SMART" id="SM00248">
    <property type="entry name" value="ANK"/>
    <property type="match status" value="6"/>
</dbReference>
<dbReference type="Gene3D" id="1.25.40.20">
    <property type="entry name" value="Ankyrin repeat-containing domain"/>
    <property type="match status" value="1"/>
</dbReference>
<evidence type="ECO:0000256" key="10">
    <source>
        <dbReference type="ARBA" id="ARBA00023273"/>
    </source>
</evidence>
<comment type="subunit">
    <text evidence="12">Interacts with CTTN/cortactin SH3 domain. Interacts with STRN, STRN4/zinedin and MOB4/phocein; this interactions mediate the association with the STRIPAK core complex and may regulate dendritic spine distribution of the STRIPAK complex in hippocampal neurons. Activation of glutamate receptors weakens the interaction with STRN and STRN4.</text>
</comment>
<proteinExistence type="predicted"/>
<protein>
    <recommendedName>
        <fullName evidence="3">Cortactin-binding protein 2</fullName>
    </recommendedName>
</protein>
<dbReference type="PANTHER" id="PTHR23166:SF5">
    <property type="entry name" value="CTTNBP2 N-TERMINAL-LIKE PROTEIN"/>
    <property type="match status" value="1"/>
</dbReference>
<dbReference type="Pfam" id="PF25408">
    <property type="entry name" value="AAA_lid_NAV1"/>
    <property type="match status" value="1"/>
</dbReference>
<feature type="compositionally biased region" description="Low complexity" evidence="15">
    <location>
        <begin position="354"/>
        <end position="364"/>
    </location>
</feature>
<dbReference type="InterPro" id="IPR050719">
    <property type="entry name" value="Cortactin-Actin_Reg"/>
</dbReference>
<dbReference type="InterPro" id="IPR057568">
    <property type="entry name" value="CortBP2_NAV1-like_AAA_lid"/>
</dbReference>
<feature type="compositionally biased region" description="Low complexity" evidence="15">
    <location>
        <begin position="1376"/>
        <end position="1389"/>
    </location>
</feature>
<dbReference type="GO" id="GO:0043197">
    <property type="term" value="C:dendritic spine"/>
    <property type="evidence" value="ECO:0007669"/>
    <property type="project" value="UniProtKB-SubCell"/>
</dbReference>
<dbReference type="Gene3D" id="3.40.50.300">
    <property type="entry name" value="P-loop containing nucleotide triphosphate hydrolases"/>
    <property type="match status" value="1"/>
</dbReference>
<dbReference type="PANTHER" id="PTHR23166">
    <property type="entry name" value="FILAMIN/GPBP-INTERACTING PROTEIN"/>
    <property type="match status" value="1"/>
</dbReference>
<keyword evidence="10" id="KW-0966">Cell projection</keyword>
<feature type="domain" description="Cortactin-binding protein-2 N-terminal" evidence="17">
    <location>
        <begin position="24"/>
        <end position="181"/>
    </location>
</feature>
<feature type="region of interest" description="Disordered" evidence="15">
    <location>
        <begin position="1300"/>
        <end position="1327"/>
    </location>
</feature>
<dbReference type="Pfam" id="PF09727">
    <property type="entry name" value="CortBP2"/>
    <property type="match status" value="1"/>
</dbReference>
<evidence type="ECO:0000259" key="18">
    <source>
        <dbReference type="Pfam" id="PF25408"/>
    </source>
</evidence>
<feature type="domain" description="CortBP2/NAV1-like AAA+ ATPase lid" evidence="18">
    <location>
        <begin position="1178"/>
        <end position="1248"/>
    </location>
</feature>
<dbReference type="SUPFAM" id="SSF48403">
    <property type="entry name" value="Ankyrin repeat"/>
    <property type="match status" value="1"/>
</dbReference>
<organism evidence="19 20">
    <name type="scientific">Stichopus japonicus</name>
    <name type="common">Sea cucumber</name>
    <dbReference type="NCBI Taxonomy" id="307972"/>
    <lineage>
        <taxon>Eukaryota</taxon>
        <taxon>Metazoa</taxon>
        <taxon>Echinodermata</taxon>
        <taxon>Eleutherozoa</taxon>
        <taxon>Echinozoa</taxon>
        <taxon>Holothuroidea</taxon>
        <taxon>Aspidochirotacea</taxon>
        <taxon>Aspidochirotida</taxon>
        <taxon>Stichopodidae</taxon>
        <taxon>Apostichopus</taxon>
    </lineage>
</organism>
<evidence type="ECO:0000256" key="6">
    <source>
        <dbReference type="ARBA" id="ARBA00022553"/>
    </source>
</evidence>
<dbReference type="InterPro" id="IPR011704">
    <property type="entry name" value="ATPase_dyneun-rel_AAA"/>
</dbReference>
<evidence type="ECO:0000313" key="20">
    <source>
        <dbReference type="Proteomes" id="UP000230750"/>
    </source>
</evidence>
<keyword evidence="4" id="KW-0488">Methylation</keyword>
<feature type="compositionally biased region" description="Low complexity" evidence="15">
    <location>
        <begin position="1300"/>
        <end position="1309"/>
    </location>
</feature>
<name>A0A2G8K4S5_STIJA</name>
<dbReference type="InterPro" id="IPR019131">
    <property type="entry name" value="Cortactin-binding_p2_N"/>
</dbReference>
<feature type="coiled-coil region" evidence="14">
    <location>
        <begin position="78"/>
        <end position="282"/>
    </location>
</feature>
<feature type="compositionally biased region" description="Basic and acidic residues" evidence="15">
    <location>
        <begin position="53"/>
        <end position="72"/>
    </location>
</feature>
<evidence type="ECO:0000256" key="7">
    <source>
        <dbReference type="ARBA" id="ARBA00022737"/>
    </source>
</evidence>
<evidence type="ECO:0000256" key="15">
    <source>
        <dbReference type="SAM" id="MobiDB-lite"/>
    </source>
</evidence>
<evidence type="ECO:0000256" key="2">
    <source>
        <dbReference type="ARBA" id="ARBA00004552"/>
    </source>
</evidence>
<feature type="repeat" description="ANK" evidence="13">
    <location>
        <begin position="659"/>
        <end position="691"/>
    </location>
</feature>
<dbReference type="GO" id="GO:0005524">
    <property type="term" value="F:ATP binding"/>
    <property type="evidence" value="ECO:0007669"/>
    <property type="project" value="InterPro"/>
</dbReference>
<dbReference type="STRING" id="307972.A0A2G8K4S5"/>
<feature type="region of interest" description="Disordered" evidence="15">
    <location>
        <begin position="287"/>
        <end position="397"/>
    </location>
</feature>
<comment type="caution">
    <text evidence="19">The sequence shown here is derived from an EMBL/GenBank/DDBJ whole genome shotgun (WGS) entry which is preliminary data.</text>
</comment>
<feature type="repeat" description="ANK" evidence="13">
    <location>
        <begin position="626"/>
        <end position="658"/>
    </location>
</feature>
<keyword evidence="7" id="KW-0677">Repeat</keyword>
<feature type="region of interest" description="Disordered" evidence="15">
    <location>
        <begin position="1359"/>
        <end position="1390"/>
    </location>
</feature>
<evidence type="ECO:0000256" key="5">
    <source>
        <dbReference type="ARBA" id="ARBA00022490"/>
    </source>
</evidence>
<feature type="domain" description="ATPase dynein-related AAA" evidence="16">
    <location>
        <begin position="994"/>
        <end position="1126"/>
    </location>
</feature>
<comment type="function">
    <text evidence="11">Regulates the dendritic spine distribution of CTTN/cortactin in hippocampal neurons, and thus controls dendritic spinogenesis and dendritic spine maintenance. Associates with the striatin-interacting phosphatase and kinase (STRIPAK) core complex to regulate dendritic spine distribution of the STRIPAK complex in hippocampal neurons.</text>
</comment>
<evidence type="ECO:0000256" key="12">
    <source>
        <dbReference type="ARBA" id="ARBA00044767"/>
    </source>
</evidence>
<dbReference type="SUPFAM" id="SSF52540">
    <property type="entry name" value="P-loop containing nucleoside triphosphate hydrolases"/>
    <property type="match status" value="1"/>
</dbReference>
<dbReference type="Proteomes" id="UP000230750">
    <property type="component" value="Unassembled WGS sequence"/>
</dbReference>
<keyword evidence="20" id="KW-1185">Reference proteome</keyword>
<dbReference type="InterPro" id="IPR027417">
    <property type="entry name" value="P-loop_NTPase"/>
</dbReference>
<evidence type="ECO:0000256" key="3">
    <source>
        <dbReference type="ARBA" id="ARBA00017042"/>
    </source>
</evidence>
<feature type="region of interest" description="Disordered" evidence="15">
    <location>
        <begin position="1426"/>
        <end position="1482"/>
    </location>
</feature>
<dbReference type="InterPro" id="IPR002110">
    <property type="entry name" value="Ankyrin_rpt"/>
</dbReference>
<evidence type="ECO:0000256" key="11">
    <source>
        <dbReference type="ARBA" id="ARBA00044742"/>
    </source>
</evidence>
<keyword evidence="8" id="KW-0770">Synapse</keyword>
<dbReference type="PROSITE" id="PS50088">
    <property type="entry name" value="ANK_REPEAT"/>
    <property type="match status" value="3"/>
</dbReference>
<sequence length="1490" mass="165606">MTFEDLMNTDTDEHSSQQLVRYQSLKTECAKNSQPSSNHYKQYTLHNPYAALSRDEEDRGGVQEDVRKGAESDPADILEKMVDRHRKAEEHMKQQLEDLSKSHNQVLKELALERQKHAQETAHGDDVTYFLEKDRERLSQQVDFEKAQQKKMERETKRAQSVLIDERKKHMSVVKALLDEHRFLQNELAEALQRLEHADCEAHACKVDATKALGLLSVERQKSEKREAEIERQISEFDIEREQLLGKLKREESRTKKLQETLDEANSRVNEVEHVLELSRELRQKDSLENVTRTKSTEPKAAEDSNSVAPVSYRPKSSTFPSSSSAGHLNLSRSSKLFAPRGFKSPLKPDKSESSSGSSEELSSPNTQKINVRIRNRSSGDFAAKRGSSDSLERSSGDETVIDVHTTSVTIKPKVASVTPSRRTIEAARKGLSPANSVDKLSTKERSSTPTDLTKISKIPAMTKKVVTVGVVSPQQTRKVNEVEIMTKAPESNQTKDCVDSTSSKLLSRPNNFSKPAINEEPSPDVTPPKQKDVLSPTSTPGRPILPYTTFSGVNVKAKAAQLISPGAKRNLGSPAAAGNSWIACPAPCLLNWTHPLHQAALRSDSAMICRLIEEKTDPNVCDDKDGSTPLFVSALVGSDECLELLLNLGGNCSVSEEHGFTPLHAAAYEGHVKCCKLLIDHGSKVNSPDDQDWLPIHWAVVRGHTDCVRILSNKGANLSSTTKTGWTVFHIAARFGQTECLKSLLDLLRSENHNSRDNNYNPLDNNKLESLVTAADQDSWTVAHLLASAGNLHGLKILHDAKLLCLTVKDQWNRTPMDIASDACKKYLNSLVGTNVQLILDVTSAPSKLDISPHGKRPNNKTHFTIGSVTVGPSMSWEEFHNSLTKVLSSHCQFLNSIVRENKSDNGDDSYDPPQGLGINSKSIKALRSGSMEWSIGHNPLCTPPDLFKTSSAVNIKLNGATSGSLDHLAYESMIPVDTLQNYLRLIEQYKRVIFYGPVGCGKTHLVFKMAEVVKARLEANGRHSDITLIPLNARVTHNEFIKLLHNKGFLVPTSHMTFHPKPSCPVLILDGLEKITMSEVFGDLLQSLEHPTSPTPIKVPNSGSSNSYILNRECVIIGAMDRARPSVDLSLQQHLRWIRLHWEQEPVISLLTRNLLRTLADRQKSSVLEDGSLEPITWVCQVWHSFNESLVRLGLPDLVLGPKKFFACPFGTDMVEGIRRWMCLLWNHSLAPMVEEAVQRGGMRNTSDDVSAKEKDKVANTALYVLLQKAVFPGCPVPEHEREDYFSSFRGVNATLSQLNSLNTNNTRRPRRSKSMDRNRTSNKAAAIAKRQMLQEYAGTESNRNSRSFIPRRIGTAFARTSLSPPPVAEKPKISSSSGSKSIPTSPAEERDIMESLLQLNGSQSQSSIEELIQLQEKLFGQNNNRSSQFAPSRLSNQSGRENLKNGPVGTVEKEQTISRPMPHGTPTKGNRKMSADDTIWSVWEETV</sequence>
<evidence type="ECO:0000256" key="9">
    <source>
        <dbReference type="ARBA" id="ARBA00023054"/>
    </source>
</evidence>
<evidence type="ECO:0000313" key="19">
    <source>
        <dbReference type="EMBL" id="PIK43017.1"/>
    </source>
</evidence>
<feature type="compositionally biased region" description="Polar residues" evidence="15">
    <location>
        <begin position="1426"/>
        <end position="1443"/>
    </location>
</feature>
<feature type="region of interest" description="Disordered" evidence="15">
    <location>
        <begin position="49"/>
        <end position="72"/>
    </location>
</feature>
<feature type="region of interest" description="Disordered" evidence="15">
    <location>
        <begin position="487"/>
        <end position="542"/>
    </location>
</feature>
<evidence type="ECO:0000259" key="17">
    <source>
        <dbReference type="Pfam" id="PF09727"/>
    </source>
</evidence>
<dbReference type="Pfam" id="PF12796">
    <property type="entry name" value="Ank_2"/>
    <property type="match status" value="1"/>
</dbReference>
<accession>A0A2G8K4S5</accession>
<dbReference type="GO" id="GO:0016887">
    <property type="term" value="F:ATP hydrolysis activity"/>
    <property type="evidence" value="ECO:0007669"/>
    <property type="project" value="InterPro"/>
</dbReference>
<feature type="region of interest" description="Disordered" evidence="15">
    <location>
        <begin position="429"/>
        <end position="451"/>
    </location>
</feature>
<reference evidence="19 20" key="1">
    <citation type="journal article" date="2017" name="PLoS Biol.">
        <title>The sea cucumber genome provides insights into morphological evolution and visceral regeneration.</title>
        <authorList>
            <person name="Zhang X."/>
            <person name="Sun L."/>
            <person name="Yuan J."/>
            <person name="Sun Y."/>
            <person name="Gao Y."/>
            <person name="Zhang L."/>
            <person name="Li S."/>
            <person name="Dai H."/>
            <person name="Hamel J.F."/>
            <person name="Liu C."/>
            <person name="Yu Y."/>
            <person name="Liu S."/>
            <person name="Lin W."/>
            <person name="Guo K."/>
            <person name="Jin S."/>
            <person name="Xu P."/>
            <person name="Storey K.B."/>
            <person name="Huan P."/>
            <person name="Zhang T."/>
            <person name="Zhou Y."/>
            <person name="Zhang J."/>
            <person name="Lin C."/>
            <person name="Li X."/>
            <person name="Xing L."/>
            <person name="Huo D."/>
            <person name="Sun M."/>
            <person name="Wang L."/>
            <person name="Mercier A."/>
            <person name="Li F."/>
            <person name="Yang H."/>
            <person name="Xiang J."/>
        </authorList>
    </citation>
    <scope>NUCLEOTIDE SEQUENCE [LARGE SCALE GENOMIC DNA]</scope>
    <source>
        <strain evidence="19">Shaxun</strain>
        <tissue evidence="19">Muscle</tissue>
    </source>
</reference>
<keyword evidence="6" id="KW-0597">Phosphoprotein</keyword>